<organism evidence="1 2">
    <name type="scientific">Paractinoplanes durhamensis</name>
    <dbReference type="NCBI Taxonomy" id="113563"/>
    <lineage>
        <taxon>Bacteria</taxon>
        <taxon>Bacillati</taxon>
        <taxon>Actinomycetota</taxon>
        <taxon>Actinomycetes</taxon>
        <taxon>Micromonosporales</taxon>
        <taxon>Micromonosporaceae</taxon>
        <taxon>Paractinoplanes</taxon>
    </lineage>
</organism>
<accession>A0ABQ3Z730</accession>
<sequence length="90" mass="9308">MTDIAVADLPDLSSGMVAELTAKGLDRTVRAAVQRVVPRVTGSADTAAPGFLRLVLVPVNATEVRDLVPGLRFTGKVDTRTGPAGPKLVA</sequence>
<gene>
    <name evidence="1" type="ORF">Adu01nite_69610</name>
</gene>
<evidence type="ECO:0000313" key="2">
    <source>
        <dbReference type="Proteomes" id="UP000637628"/>
    </source>
</evidence>
<comment type="caution">
    <text evidence="1">The sequence shown here is derived from an EMBL/GenBank/DDBJ whole genome shotgun (WGS) entry which is preliminary data.</text>
</comment>
<evidence type="ECO:0000313" key="1">
    <source>
        <dbReference type="EMBL" id="GIE05611.1"/>
    </source>
</evidence>
<proteinExistence type="predicted"/>
<dbReference type="Proteomes" id="UP000637628">
    <property type="component" value="Unassembled WGS sequence"/>
</dbReference>
<dbReference type="EMBL" id="BOML01000057">
    <property type="protein sequence ID" value="GIE05611.1"/>
    <property type="molecule type" value="Genomic_DNA"/>
</dbReference>
<name>A0ABQ3Z730_9ACTN</name>
<reference evidence="1 2" key="1">
    <citation type="submission" date="2021-01" db="EMBL/GenBank/DDBJ databases">
        <title>Whole genome shotgun sequence of Actinoplanes durhamensis NBRC 14914.</title>
        <authorList>
            <person name="Komaki H."/>
            <person name="Tamura T."/>
        </authorList>
    </citation>
    <scope>NUCLEOTIDE SEQUENCE [LARGE SCALE GENOMIC DNA]</scope>
    <source>
        <strain evidence="1 2">NBRC 14914</strain>
    </source>
</reference>
<keyword evidence="2" id="KW-1185">Reference proteome</keyword>
<protein>
    <submittedName>
        <fullName evidence="1">Uncharacterized protein</fullName>
    </submittedName>
</protein>